<sequence>MSGPPPGANMAQSRMEMAKNIKDEDKLYKFEGVIYSTIMSPVENLEAARTMEARADDVMLVAYPKCGFNWMVAVLRKIMAAVSGKKDVPDMPPLIEFFSPDVQKQLIAQQPSPRFLGTHLHPDNIPASFKEKKTKMLVVWRNPKDTLVSFYHFMNKNPVLPNVEWDKFFTDFMSGEVPWGSYFDQALAWDKLMDEPNVKIITYEDLKQDLSGGIKEISQFFGFPLTEEQVQTIYSETTFSAMKEGSSHGKMGSIFFRKGEVGDWKNHFSEAQNQQMDEEFNKRLAGTKLGAKLKYDTYCK</sequence>
<dbReference type="RefSeq" id="XP_012679111.2">
    <property type="nucleotide sequence ID" value="XM_012823657.3"/>
</dbReference>
<dbReference type="InterPro" id="IPR000863">
    <property type="entry name" value="Sulfotransferase_dom"/>
</dbReference>
<reference evidence="6" key="1">
    <citation type="submission" date="2025-08" db="UniProtKB">
        <authorList>
            <consortium name="RefSeq"/>
        </authorList>
    </citation>
    <scope>IDENTIFICATION</scope>
</reference>
<organism evidence="5 6">
    <name type="scientific">Clupea harengus</name>
    <name type="common">Atlantic herring</name>
    <dbReference type="NCBI Taxonomy" id="7950"/>
    <lineage>
        <taxon>Eukaryota</taxon>
        <taxon>Metazoa</taxon>
        <taxon>Chordata</taxon>
        <taxon>Craniata</taxon>
        <taxon>Vertebrata</taxon>
        <taxon>Euteleostomi</taxon>
        <taxon>Actinopterygii</taxon>
        <taxon>Neopterygii</taxon>
        <taxon>Teleostei</taxon>
        <taxon>Clupei</taxon>
        <taxon>Clupeiformes</taxon>
        <taxon>Clupeoidei</taxon>
        <taxon>Clupeidae</taxon>
        <taxon>Clupea</taxon>
    </lineage>
</organism>
<dbReference type="AlphaFoldDB" id="A0A6P3VRL2"/>
<keyword evidence="5" id="KW-1185">Reference proteome</keyword>
<dbReference type="Pfam" id="PF00685">
    <property type="entry name" value="Sulfotransfer_1"/>
    <property type="match status" value="1"/>
</dbReference>
<evidence type="ECO:0000313" key="5">
    <source>
        <dbReference type="Proteomes" id="UP000515152"/>
    </source>
</evidence>
<accession>A0A6P3VRL2</accession>
<evidence type="ECO:0000256" key="3">
    <source>
        <dbReference type="RuleBase" id="RU361155"/>
    </source>
</evidence>
<evidence type="ECO:0000256" key="2">
    <source>
        <dbReference type="ARBA" id="ARBA00022679"/>
    </source>
</evidence>
<dbReference type="SUPFAM" id="SSF52540">
    <property type="entry name" value="P-loop containing nucleoside triphosphate hydrolases"/>
    <property type="match status" value="1"/>
</dbReference>
<name>A0A6P3VRL2_CLUHA</name>
<comment type="similarity">
    <text evidence="1 3">Belongs to the sulfotransferase 1 family.</text>
</comment>
<dbReference type="EC" id="2.8.2.-" evidence="3"/>
<keyword evidence="2 3" id="KW-0808">Transferase</keyword>
<protein>
    <recommendedName>
        <fullName evidence="3">Sulfotransferase</fullName>
        <ecNumber evidence="3">2.8.2.-</ecNumber>
    </recommendedName>
</protein>
<proteinExistence type="inferred from homology"/>
<dbReference type="Proteomes" id="UP000515152">
    <property type="component" value="Chromosome 24"/>
</dbReference>
<dbReference type="PANTHER" id="PTHR11783">
    <property type="entry name" value="SULFOTRANSFERASE SULT"/>
    <property type="match status" value="1"/>
</dbReference>
<dbReference type="GeneID" id="105896852"/>
<evidence type="ECO:0000259" key="4">
    <source>
        <dbReference type="Pfam" id="PF00685"/>
    </source>
</evidence>
<gene>
    <name evidence="6" type="primary">LOC105896852</name>
</gene>
<dbReference type="GO" id="GO:0008146">
    <property type="term" value="F:sulfotransferase activity"/>
    <property type="evidence" value="ECO:0007669"/>
    <property type="project" value="InterPro"/>
</dbReference>
<evidence type="ECO:0000256" key="1">
    <source>
        <dbReference type="ARBA" id="ARBA00005771"/>
    </source>
</evidence>
<dbReference type="InterPro" id="IPR027417">
    <property type="entry name" value="P-loop_NTPase"/>
</dbReference>
<dbReference type="OrthoDB" id="205623at2759"/>
<dbReference type="Gene3D" id="3.40.50.300">
    <property type="entry name" value="P-loop containing nucleotide triphosphate hydrolases"/>
    <property type="match status" value="1"/>
</dbReference>
<feature type="domain" description="Sulfotransferase" evidence="4">
    <location>
        <begin position="56"/>
        <end position="287"/>
    </location>
</feature>
<evidence type="ECO:0000313" key="6">
    <source>
        <dbReference type="RefSeq" id="XP_012679111.2"/>
    </source>
</evidence>
<dbReference type="KEGG" id="char:105896852"/>